<evidence type="ECO:0000259" key="8">
    <source>
        <dbReference type="Pfam" id="PF00857"/>
    </source>
</evidence>
<dbReference type="InterPro" id="IPR052347">
    <property type="entry name" value="Isochorismatase_Nicotinamidase"/>
</dbReference>
<dbReference type="PANTHER" id="PTHR11080">
    <property type="entry name" value="PYRAZINAMIDASE/NICOTINAMIDASE"/>
    <property type="match status" value="1"/>
</dbReference>
<dbReference type="FunFam" id="3.40.50.850:FF:000006">
    <property type="entry name" value="Bifunctional pyrazinamidase/nicotinamidase"/>
    <property type="match status" value="1"/>
</dbReference>
<organism evidence="9 10">
    <name type="scientific">Ostreococcus tauri</name>
    <name type="common">Marine green alga</name>
    <dbReference type="NCBI Taxonomy" id="70448"/>
    <lineage>
        <taxon>Eukaryota</taxon>
        <taxon>Viridiplantae</taxon>
        <taxon>Chlorophyta</taxon>
        <taxon>Mamiellophyceae</taxon>
        <taxon>Mamiellales</taxon>
        <taxon>Bathycoccaceae</taxon>
        <taxon>Ostreococcus</taxon>
    </lineage>
</organism>
<keyword evidence="3" id="KW-0479">Metal-binding</keyword>
<dbReference type="STRING" id="70448.A0A090LYY7"/>
<comment type="pathway">
    <text evidence="5">Cofactor biosynthesis; nicotinate biosynthesis; nicotinate from nicotinamide: step 1/1.</text>
</comment>
<evidence type="ECO:0000256" key="6">
    <source>
        <dbReference type="ARBA" id="ARBA00039017"/>
    </source>
</evidence>
<dbReference type="SUPFAM" id="SSF52499">
    <property type="entry name" value="Isochorismatase-like hydrolases"/>
    <property type="match status" value="1"/>
</dbReference>
<evidence type="ECO:0000256" key="3">
    <source>
        <dbReference type="ARBA" id="ARBA00022723"/>
    </source>
</evidence>
<dbReference type="InParanoid" id="A0A090LYY7"/>
<dbReference type="AlphaFoldDB" id="A0A090LYY7"/>
<name>A0A090LYY7_OSTTA</name>
<gene>
    <name evidence="9" type="ORF">OT_ostta03g03825</name>
</gene>
<dbReference type="GeneID" id="34945697"/>
<dbReference type="InterPro" id="IPR036380">
    <property type="entry name" value="Isochorismatase-like_sf"/>
</dbReference>
<dbReference type="Pfam" id="PF00857">
    <property type="entry name" value="Isochorismatase"/>
    <property type="match status" value="1"/>
</dbReference>
<dbReference type="RefSeq" id="XP_022838555.1">
    <property type="nucleotide sequence ID" value="XM_022984830.1"/>
</dbReference>
<evidence type="ECO:0000256" key="5">
    <source>
        <dbReference type="ARBA" id="ARBA00037900"/>
    </source>
</evidence>
<dbReference type="KEGG" id="ota:OT_ostta03g03825"/>
<dbReference type="GO" id="GO:0008936">
    <property type="term" value="F:nicotinamidase activity"/>
    <property type="evidence" value="ECO:0007669"/>
    <property type="project" value="UniProtKB-EC"/>
</dbReference>
<keyword evidence="10" id="KW-1185">Reference proteome</keyword>
<protein>
    <recommendedName>
        <fullName evidence="6">nicotinamidase</fullName>
        <ecNumber evidence="6">3.5.1.19</ecNumber>
    </recommendedName>
    <alternativeName>
        <fullName evidence="7">Nicotinamide deamidase</fullName>
    </alternativeName>
</protein>
<sequence length="238" mass="26076">MPALGAVRGVHEASTLGLVTSDAGRTRERRKGTDCVIVVDVQNDFVPPNGALAVPGGDEIVESCARCVDAFERVILSQDYHPSGHASFASAHEGAKPYDVTELSYGQQTLWPDHCVMGTEGCEFHKSLPIPSRSMVVRKGFDREVDSYSAFFENDRKTETGLRAYLESEGVERVFVIGLAYDFCVKYTALDAKRLGYEVYVVRDCCRGVGLPGSMESAEEELAEADVRLIESMRDAPP</sequence>
<evidence type="ECO:0000256" key="4">
    <source>
        <dbReference type="ARBA" id="ARBA00022801"/>
    </source>
</evidence>
<dbReference type="NCBIfam" id="NF008623">
    <property type="entry name" value="PRK11609.1"/>
    <property type="match status" value="1"/>
</dbReference>
<feature type="domain" description="Isochorismatase-like" evidence="8">
    <location>
        <begin position="35"/>
        <end position="210"/>
    </location>
</feature>
<dbReference type="FunCoup" id="A0A090LYY7">
    <property type="interactions" value="340"/>
</dbReference>
<evidence type="ECO:0000256" key="1">
    <source>
        <dbReference type="ARBA" id="ARBA00006336"/>
    </source>
</evidence>
<dbReference type="InterPro" id="IPR000868">
    <property type="entry name" value="Isochorismatase-like_dom"/>
</dbReference>
<dbReference type="Gene3D" id="3.40.50.850">
    <property type="entry name" value="Isochorismatase-like"/>
    <property type="match status" value="1"/>
</dbReference>
<dbReference type="Proteomes" id="UP000009170">
    <property type="component" value="Unassembled WGS sequence"/>
</dbReference>
<keyword evidence="4" id="KW-0378">Hydrolase</keyword>
<dbReference type="EC" id="3.5.1.19" evidence="6"/>
<dbReference type="PANTHER" id="PTHR11080:SF2">
    <property type="entry name" value="LD05707P"/>
    <property type="match status" value="1"/>
</dbReference>
<evidence type="ECO:0000256" key="7">
    <source>
        <dbReference type="ARBA" id="ARBA00043224"/>
    </source>
</evidence>
<accession>A0A090LYY7</accession>
<comment type="similarity">
    <text evidence="1">Belongs to the isochorismatase family.</text>
</comment>
<dbReference type="GO" id="GO:0019363">
    <property type="term" value="P:pyridine nucleotide biosynthetic process"/>
    <property type="evidence" value="ECO:0007669"/>
    <property type="project" value="UniProtKB-KW"/>
</dbReference>
<reference evidence="9 10" key="2">
    <citation type="journal article" date="2014" name="BMC Genomics">
        <title>An improved genome of the model marine alga Ostreococcus tauri unfolds by assessing Illumina de novo assemblies.</title>
        <authorList>
            <person name="Blanc-Mathieu R."/>
            <person name="Verhelst B."/>
            <person name="Derelle E."/>
            <person name="Rombauts S."/>
            <person name="Bouget F.Y."/>
            <person name="Carre I."/>
            <person name="Chateau A."/>
            <person name="Eyre-Walker A."/>
            <person name="Grimsley N."/>
            <person name="Moreau H."/>
            <person name="Piegu B."/>
            <person name="Rivals E."/>
            <person name="Schackwitz W."/>
            <person name="Van de Peer Y."/>
            <person name="Piganeau G."/>
        </authorList>
    </citation>
    <scope>NUCLEOTIDE SEQUENCE [LARGE SCALE GENOMIC DNA]</scope>
    <source>
        <strain evidence="10">OTTH 0595 / CCAP 157/2 / RCC745</strain>
    </source>
</reference>
<reference evidence="10" key="1">
    <citation type="journal article" date="2006" name="Proc. Natl. Acad. Sci. U.S.A.">
        <title>Genome analysis of the smallest free-living eukaryote Ostreococcus tauri unveils many unique features.</title>
        <authorList>
            <person name="Derelle E."/>
            <person name="Ferraz C."/>
            <person name="Rombauts S."/>
            <person name="Rouze P."/>
            <person name="Worden A.Z."/>
            <person name="Robbens S."/>
            <person name="Partensky F."/>
            <person name="Degroeve S."/>
            <person name="Echeynie S."/>
            <person name="Cooke R."/>
            <person name="Saeys Y."/>
            <person name="Wuyts J."/>
            <person name="Jabbari K."/>
            <person name="Bowler C."/>
            <person name="Panaud O."/>
            <person name="Piegu B."/>
            <person name="Ball S.G."/>
            <person name="Ral J.-P."/>
            <person name="Bouget F.-Y."/>
            <person name="Piganeau G."/>
            <person name="De Baets B."/>
            <person name="Picard A."/>
            <person name="Delseny M."/>
            <person name="Demaille J."/>
            <person name="Van de Peer Y."/>
            <person name="Moreau H."/>
        </authorList>
    </citation>
    <scope>NUCLEOTIDE SEQUENCE [LARGE SCALE GENOMIC DNA]</scope>
    <source>
        <strain evidence="10">OTTH 0595 / CCAP 157/2 / RCC745</strain>
    </source>
</reference>
<dbReference type="GO" id="GO:0046872">
    <property type="term" value="F:metal ion binding"/>
    <property type="evidence" value="ECO:0007669"/>
    <property type="project" value="UniProtKB-KW"/>
</dbReference>
<dbReference type="OrthoDB" id="167809at2759"/>
<comment type="caution">
    <text evidence="9">The sequence shown here is derived from an EMBL/GenBank/DDBJ whole genome shotgun (WGS) entry which is preliminary data.</text>
</comment>
<evidence type="ECO:0000313" key="10">
    <source>
        <dbReference type="Proteomes" id="UP000009170"/>
    </source>
</evidence>
<dbReference type="CDD" id="cd01011">
    <property type="entry name" value="nicotinamidase"/>
    <property type="match status" value="1"/>
</dbReference>
<dbReference type="EMBL" id="CAID01000003">
    <property type="protein sequence ID" value="CEF97220.1"/>
    <property type="molecule type" value="Genomic_DNA"/>
</dbReference>
<keyword evidence="2" id="KW-0662">Pyridine nucleotide biosynthesis</keyword>
<evidence type="ECO:0000256" key="2">
    <source>
        <dbReference type="ARBA" id="ARBA00022642"/>
    </source>
</evidence>
<evidence type="ECO:0000313" key="9">
    <source>
        <dbReference type="EMBL" id="CEF97220.1"/>
    </source>
</evidence>
<proteinExistence type="inferred from homology"/>